<feature type="domain" description="B3/B4 tRNA-binding" evidence="1">
    <location>
        <begin position="62"/>
        <end position="215"/>
    </location>
</feature>
<dbReference type="GO" id="GO:0003723">
    <property type="term" value="F:RNA binding"/>
    <property type="evidence" value="ECO:0007669"/>
    <property type="project" value="InterPro"/>
</dbReference>
<dbReference type="InterPro" id="IPR005146">
    <property type="entry name" value="B3/B4_tRNA-bd"/>
</dbReference>
<accession>A0A0G0WAE2</accession>
<dbReference type="InterPro" id="IPR020825">
    <property type="entry name" value="Phe-tRNA_synthase-like_B3/B4"/>
</dbReference>
<dbReference type="AlphaFoldDB" id="A0A0G0WAE2"/>
<dbReference type="Pfam" id="PF03483">
    <property type="entry name" value="B3_4"/>
    <property type="match status" value="1"/>
</dbReference>
<evidence type="ECO:0000313" key="2">
    <source>
        <dbReference type="EMBL" id="KKS09047.1"/>
    </source>
</evidence>
<proteinExistence type="predicted"/>
<protein>
    <submittedName>
        <fullName evidence="2">Lysine-tRNA ligase</fullName>
    </submittedName>
</protein>
<dbReference type="SMART" id="SM00873">
    <property type="entry name" value="B3_4"/>
    <property type="match status" value="1"/>
</dbReference>
<dbReference type="EMBL" id="LCBL01000003">
    <property type="protein sequence ID" value="KKS09047.1"/>
    <property type="molecule type" value="Genomic_DNA"/>
</dbReference>
<dbReference type="PANTHER" id="PTHR39209:SF2">
    <property type="entry name" value="CYTOPLASMIC PROTEIN"/>
    <property type="match status" value="1"/>
</dbReference>
<dbReference type="SUPFAM" id="SSF56037">
    <property type="entry name" value="PheT/TilS domain"/>
    <property type="match status" value="1"/>
</dbReference>
<gene>
    <name evidence="2" type="ORF">UU65_C0003G0102</name>
</gene>
<comment type="caution">
    <text evidence="2">The sequence shown here is derived from an EMBL/GenBank/DDBJ whole genome shotgun (WGS) entry which is preliminary data.</text>
</comment>
<evidence type="ECO:0000313" key="3">
    <source>
        <dbReference type="Proteomes" id="UP000033869"/>
    </source>
</evidence>
<dbReference type="Gene3D" id="3.50.40.10">
    <property type="entry name" value="Phenylalanyl-trna Synthetase, Chain B, domain 3"/>
    <property type="match status" value="1"/>
</dbReference>
<dbReference type="PANTHER" id="PTHR39209">
    <property type="match status" value="1"/>
</dbReference>
<organism evidence="2 3">
    <name type="scientific">candidate division CPR2 bacterium GW2011_GWC1_41_48</name>
    <dbReference type="NCBI Taxonomy" id="1618344"/>
    <lineage>
        <taxon>Bacteria</taxon>
        <taxon>Bacteria division CPR2</taxon>
    </lineage>
</organism>
<dbReference type="GO" id="GO:0004826">
    <property type="term" value="F:phenylalanine-tRNA ligase activity"/>
    <property type="evidence" value="ECO:0007669"/>
    <property type="project" value="InterPro"/>
</dbReference>
<keyword evidence="2" id="KW-0436">Ligase</keyword>
<reference evidence="2 3" key="1">
    <citation type="journal article" date="2015" name="Nature">
        <title>rRNA introns, odd ribosomes, and small enigmatic genomes across a large radiation of phyla.</title>
        <authorList>
            <person name="Brown C.T."/>
            <person name="Hug L.A."/>
            <person name="Thomas B.C."/>
            <person name="Sharon I."/>
            <person name="Castelle C.J."/>
            <person name="Singh A."/>
            <person name="Wilkins M.J."/>
            <person name="Williams K.H."/>
            <person name="Banfield J.F."/>
        </authorList>
    </citation>
    <scope>NUCLEOTIDE SEQUENCE [LARGE SCALE GENOMIC DNA]</scope>
</reference>
<name>A0A0G0WAE2_UNCC2</name>
<dbReference type="Proteomes" id="UP000033869">
    <property type="component" value="Unassembled WGS sequence"/>
</dbReference>
<evidence type="ECO:0000259" key="1">
    <source>
        <dbReference type="SMART" id="SM00873"/>
    </source>
</evidence>
<sequence length="232" mass="26250">MKISISDQVLKRYPEASLGVVIIKGADNSGSNQEIQNLIKEAEAQVSKQFENLTIPDHPSLKAWRRVYKDMGAESRRCSAEAMVRRILKGDHVSSINKLVDLYNYISLKYVLPVGGEDLDKVSGDVSLTEADGTERFVPLFGTENEPPKSGEIIYVDESKEVLCRRWNWREADKTKLTEETINAMLVVEGIIEDDKEKVKEGTKELAFLVEKYCGGEVETYFLDSHKNEIIF</sequence>